<comment type="caution">
    <text evidence="2">The sequence shown here is derived from an EMBL/GenBank/DDBJ whole genome shotgun (WGS) entry which is preliminary data.</text>
</comment>
<sequence>MRYHYKLDCNSNFRQGFRKVVPERWEFANDHFKRGQQHLLSEIHRRKAQSLMSSPSSPSGCSGGAGDGMLDHYNMCGNSPSWLPLLQLPSTQASLHNRPHSHPLTVLAPSSISLAEDNERLRRDNTLLLYELSRLRNLYNQALAFLHSKAQQCDTAVRPGSDMIVAAPVRPVVSPALFRSSHQSNVAALSSSSYFYMRPARPAPPPPGEEKSEVNEVVQALVGASVQGNPTLKSGLKGVYSLQMAGASAPPAPTRATATEDINEEPSSSSVVDVSPQGQSSRLEADPTAITVCRSSNNNIKLFGVEIIDNSK</sequence>
<protein>
    <recommendedName>
        <fullName evidence="4">HSF-type DNA-binding domain-containing protein</fullName>
    </recommendedName>
</protein>
<dbReference type="GO" id="GO:0003700">
    <property type="term" value="F:DNA-binding transcription factor activity"/>
    <property type="evidence" value="ECO:0007669"/>
    <property type="project" value="TreeGrafter"/>
</dbReference>
<evidence type="ECO:0000313" key="3">
    <source>
        <dbReference type="Proteomes" id="UP000886520"/>
    </source>
</evidence>
<name>A0A9D4U1V0_ADICA</name>
<dbReference type="Proteomes" id="UP000886520">
    <property type="component" value="Chromosome 25"/>
</dbReference>
<gene>
    <name evidence="2" type="ORF">GOP47_0025941</name>
</gene>
<reference evidence="2" key="1">
    <citation type="submission" date="2021-01" db="EMBL/GenBank/DDBJ databases">
        <title>Adiantum capillus-veneris genome.</title>
        <authorList>
            <person name="Fang Y."/>
            <person name="Liao Q."/>
        </authorList>
    </citation>
    <scope>NUCLEOTIDE SEQUENCE</scope>
    <source>
        <strain evidence="2">H3</strain>
        <tissue evidence="2">Leaf</tissue>
    </source>
</reference>
<dbReference type="PANTHER" id="PTHR10015">
    <property type="entry name" value="HEAT SHOCK TRANSCRIPTION FACTOR"/>
    <property type="match status" value="1"/>
</dbReference>
<feature type="compositionally biased region" description="Low complexity" evidence="1">
    <location>
        <begin position="246"/>
        <end position="259"/>
    </location>
</feature>
<evidence type="ECO:0000313" key="2">
    <source>
        <dbReference type="EMBL" id="KAI5059622.1"/>
    </source>
</evidence>
<feature type="compositionally biased region" description="Low complexity" evidence="1">
    <location>
        <begin position="266"/>
        <end position="281"/>
    </location>
</feature>
<feature type="region of interest" description="Disordered" evidence="1">
    <location>
        <begin position="246"/>
        <end position="285"/>
    </location>
</feature>
<keyword evidence="3" id="KW-1185">Reference proteome</keyword>
<accession>A0A9D4U1V0</accession>
<dbReference type="AlphaFoldDB" id="A0A9D4U1V0"/>
<dbReference type="PANTHER" id="PTHR10015:SF304">
    <property type="entry name" value="HEAT STRESS TRANSCRIPTION FACTOR B-4B"/>
    <property type="match status" value="1"/>
</dbReference>
<dbReference type="OrthoDB" id="60033at2759"/>
<dbReference type="GO" id="GO:0000978">
    <property type="term" value="F:RNA polymerase II cis-regulatory region sequence-specific DNA binding"/>
    <property type="evidence" value="ECO:0007669"/>
    <property type="project" value="TreeGrafter"/>
</dbReference>
<dbReference type="GO" id="GO:0006357">
    <property type="term" value="P:regulation of transcription by RNA polymerase II"/>
    <property type="evidence" value="ECO:0007669"/>
    <property type="project" value="TreeGrafter"/>
</dbReference>
<organism evidence="2 3">
    <name type="scientific">Adiantum capillus-veneris</name>
    <name type="common">Maidenhair fern</name>
    <dbReference type="NCBI Taxonomy" id="13818"/>
    <lineage>
        <taxon>Eukaryota</taxon>
        <taxon>Viridiplantae</taxon>
        <taxon>Streptophyta</taxon>
        <taxon>Embryophyta</taxon>
        <taxon>Tracheophyta</taxon>
        <taxon>Polypodiopsida</taxon>
        <taxon>Polypodiidae</taxon>
        <taxon>Polypodiales</taxon>
        <taxon>Pteridineae</taxon>
        <taxon>Pteridaceae</taxon>
        <taxon>Vittarioideae</taxon>
        <taxon>Adiantum</taxon>
    </lineage>
</organism>
<dbReference type="GO" id="GO:0005634">
    <property type="term" value="C:nucleus"/>
    <property type="evidence" value="ECO:0007669"/>
    <property type="project" value="TreeGrafter"/>
</dbReference>
<dbReference type="EMBL" id="JABFUD020000025">
    <property type="protein sequence ID" value="KAI5059622.1"/>
    <property type="molecule type" value="Genomic_DNA"/>
</dbReference>
<evidence type="ECO:0000256" key="1">
    <source>
        <dbReference type="SAM" id="MobiDB-lite"/>
    </source>
</evidence>
<proteinExistence type="predicted"/>
<evidence type="ECO:0008006" key="4">
    <source>
        <dbReference type="Google" id="ProtNLM"/>
    </source>
</evidence>